<dbReference type="Proteomes" id="UP000549394">
    <property type="component" value="Unassembled WGS sequence"/>
</dbReference>
<feature type="repeat" description="WD" evidence="3">
    <location>
        <begin position="251"/>
        <end position="292"/>
    </location>
</feature>
<dbReference type="EMBL" id="CAJFCJ010000001">
    <property type="protein sequence ID" value="CAD5111476.1"/>
    <property type="molecule type" value="Genomic_DNA"/>
</dbReference>
<dbReference type="AlphaFoldDB" id="A0A7I8V7F4"/>
<dbReference type="Pfam" id="PF23627">
    <property type="entry name" value="LisH_WDR26"/>
    <property type="match status" value="1"/>
</dbReference>
<evidence type="ECO:0000256" key="3">
    <source>
        <dbReference type="PROSITE-ProRule" id="PRU00221"/>
    </source>
</evidence>
<accession>A0A7I8V7F4</accession>
<dbReference type="Pfam" id="PF00400">
    <property type="entry name" value="WD40"/>
    <property type="match status" value="2"/>
</dbReference>
<dbReference type="PROSITE" id="PS50897">
    <property type="entry name" value="CTLH"/>
    <property type="match status" value="1"/>
</dbReference>
<dbReference type="PROSITE" id="PS50294">
    <property type="entry name" value="WD_REPEATS_REGION"/>
    <property type="match status" value="2"/>
</dbReference>
<sequence>MQANGCENNHDGDDTHVSNGSCNGTSSVPTANSSRKKMSKKDMDIVRLIGQHLRNLGLNRTAEQLIVESGCSLEHPSAAKFRSHVMEGRWDLAETSLSDFKDLVLHEDGLLRMRFLVLEQKYLELLEDSRLLEALNVLRQQLTPLHYCTERVHTLTTYMMCSTAEELRETAKWEGKGSISRQRVMERLHEFLPANVILPPRRLDTLISQAVELQQQRCPYHNSKTTDTDDCLLVDHQCSQEHMPNVTIQLLTDHTDEVWFCRFSPDGNKLATGCKSGQLILWNVDKKRYTVQKWKVLDGHSYGVSTIAWSTDSKYIIVCGPDDCADLWIWNAETGILKTKMNNSPEDSLTTASFYNDTYQFIVAGTRGQFFHCVSIYILLYSSR</sequence>
<name>A0A7I8V7F4_9ANNE</name>
<proteinExistence type="predicted"/>
<dbReference type="PANTHER" id="PTHR22838:SF0">
    <property type="entry name" value="WD REPEAT-CONTAINING PROTEIN 26"/>
    <property type="match status" value="1"/>
</dbReference>
<dbReference type="InterPro" id="IPR006594">
    <property type="entry name" value="LisH"/>
</dbReference>
<dbReference type="InterPro" id="IPR001680">
    <property type="entry name" value="WD40_rpt"/>
</dbReference>
<reference evidence="6 7" key="1">
    <citation type="submission" date="2020-08" db="EMBL/GenBank/DDBJ databases">
        <authorList>
            <person name="Hejnol A."/>
        </authorList>
    </citation>
    <scope>NUCLEOTIDE SEQUENCE [LARGE SCALE GENOMIC DNA]</scope>
</reference>
<evidence type="ECO:0000259" key="5">
    <source>
        <dbReference type="PROSITE" id="PS50897"/>
    </source>
</evidence>
<organism evidence="6 7">
    <name type="scientific">Dimorphilus gyrociliatus</name>
    <dbReference type="NCBI Taxonomy" id="2664684"/>
    <lineage>
        <taxon>Eukaryota</taxon>
        <taxon>Metazoa</taxon>
        <taxon>Spiralia</taxon>
        <taxon>Lophotrochozoa</taxon>
        <taxon>Annelida</taxon>
        <taxon>Polychaeta</taxon>
        <taxon>Polychaeta incertae sedis</taxon>
        <taxon>Dinophilidae</taxon>
        <taxon>Dimorphilus</taxon>
    </lineage>
</organism>
<dbReference type="PANTHER" id="PTHR22838">
    <property type="entry name" value="WD REPEAT PROTEIN 26-RELATED"/>
    <property type="match status" value="1"/>
</dbReference>
<dbReference type="Pfam" id="PF21889">
    <property type="entry name" value="TPR1-like_2nd"/>
    <property type="match status" value="1"/>
</dbReference>
<evidence type="ECO:0000313" key="7">
    <source>
        <dbReference type="Proteomes" id="UP000549394"/>
    </source>
</evidence>
<feature type="region of interest" description="Disordered" evidence="4">
    <location>
        <begin position="1"/>
        <end position="39"/>
    </location>
</feature>
<evidence type="ECO:0000256" key="2">
    <source>
        <dbReference type="ARBA" id="ARBA00022737"/>
    </source>
</evidence>
<dbReference type="SMART" id="SM00668">
    <property type="entry name" value="CTLH"/>
    <property type="match status" value="1"/>
</dbReference>
<keyword evidence="1 3" id="KW-0853">WD repeat</keyword>
<evidence type="ECO:0000256" key="1">
    <source>
        <dbReference type="ARBA" id="ARBA00022574"/>
    </source>
</evidence>
<dbReference type="InterPro" id="IPR015943">
    <property type="entry name" value="WD40/YVTN_repeat-like_dom_sf"/>
</dbReference>
<evidence type="ECO:0000256" key="4">
    <source>
        <dbReference type="SAM" id="MobiDB-lite"/>
    </source>
</evidence>
<feature type="repeat" description="WD" evidence="3">
    <location>
        <begin position="297"/>
        <end position="328"/>
    </location>
</feature>
<gene>
    <name evidence="6" type="ORF">DGYR_LOCUS768</name>
</gene>
<dbReference type="PROSITE" id="PS50896">
    <property type="entry name" value="LISH"/>
    <property type="match status" value="1"/>
</dbReference>
<feature type="domain" description="CTLH" evidence="5">
    <location>
        <begin position="74"/>
        <end position="133"/>
    </location>
</feature>
<dbReference type="SUPFAM" id="SSF50960">
    <property type="entry name" value="TolB, C-terminal domain"/>
    <property type="match status" value="1"/>
</dbReference>
<dbReference type="Gene3D" id="2.130.10.10">
    <property type="entry name" value="YVTN repeat-like/Quinoprotein amine dehydrogenase"/>
    <property type="match status" value="1"/>
</dbReference>
<protein>
    <submittedName>
        <fullName evidence="6">DgyrCDS786</fullName>
    </submittedName>
</protein>
<dbReference type="InterPro" id="IPR054080">
    <property type="entry name" value="TPR1-like_2nd"/>
</dbReference>
<dbReference type="SMART" id="SM00320">
    <property type="entry name" value="WD40"/>
    <property type="match status" value="2"/>
</dbReference>
<feature type="compositionally biased region" description="Polar residues" evidence="4">
    <location>
        <begin position="17"/>
        <end position="32"/>
    </location>
</feature>
<dbReference type="GO" id="GO:0034657">
    <property type="term" value="C:GID complex"/>
    <property type="evidence" value="ECO:0007669"/>
    <property type="project" value="TreeGrafter"/>
</dbReference>
<keyword evidence="7" id="KW-1185">Reference proteome</keyword>
<dbReference type="InterPro" id="IPR006595">
    <property type="entry name" value="CTLH_C"/>
</dbReference>
<dbReference type="GO" id="GO:0043161">
    <property type="term" value="P:proteasome-mediated ubiquitin-dependent protein catabolic process"/>
    <property type="evidence" value="ECO:0007669"/>
    <property type="project" value="TreeGrafter"/>
</dbReference>
<evidence type="ECO:0000313" key="6">
    <source>
        <dbReference type="EMBL" id="CAD5111476.1"/>
    </source>
</evidence>
<keyword evidence="2" id="KW-0677">Repeat</keyword>
<comment type="caution">
    <text evidence="6">The sequence shown here is derived from an EMBL/GenBank/DDBJ whole genome shotgun (WGS) entry which is preliminary data.</text>
</comment>
<dbReference type="PROSITE" id="PS50082">
    <property type="entry name" value="WD_REPEATS_2"/>
    <property type="match status" value="2"/>
</dbReference>
<dbReference type="InterPro" id="IPR051350">
    <property type="entry name" value="WD_repeat-ST_regulator"/>
</dbReference>
<dbReference type="OrthoDB" id="972532at2759"/>